<keyword evidence="11" id="KW-1185">Reference proteome</keyword>
<feature type="transmembrane region" description="Helical" evidence="8">
    <location>
        <begin position="126"/>
        <end position="152"/>
    </location>
</feature>
<dbReference type="InterPro" id="IPR000515">
    <property type="entry name" value="MetI-like"/>
</dbReference>
<proteinExistence type="inferred from homology"/>
<evidence type="ECO:0000256" key="1">
    <source>
        <dbReference type="ARBA" id="ARBA00004429"/>
    </source>
</evidence>
<name>A0A2P7AKE3_9HYPH</name>
<evidence type="ECO:0000313" key="11">
    <source>
        <dbReference type="Proteomes" id="UP000241158"/>
    </source>
</evidence>
<comment type="subcellular location">
    <subcellularLocation>
        <location evidence="1">Cell inner membrane</location>
        <topology evidence="1">Multi-pass membrane protein</topology>
    </subcellularLocation>
    <subcellularLocation>
        <location evidence="8">Cell membrane</location>
        <topology evidence="8">Multi-pass membrane protein</topology>
    </subcellularLocation>
</comment>
<feature type="transmembrane region" description="Helical" evidence="8">
    <location>
        <begin position="186"/>
        <end position="209"/>
    </location>
</feature>
<gene>
    <name evidence="10" type="ORF">CU100_26205</name>
</gene>
<dbReference type="GO" id="GO:0005886">
    <property type="term" value="C:plasma membrane"/>
    <property type="evidence" value="ECO:0007669"/>
    <property type="project" value="UniProtKB-SubCell"/>
</dbReference>
<dbReference type="Proteomes" id="UP000241158">
    <property type="component" value="Unassembled WGS sequence"/>
</dbReference>
<dbReference type="SUPFAM" id="SSF161098">
    <property type="entry name" value="MetI-like"/>
    <property type="match status" value="1"/>
</dbReference>
<evidence type="ECO:0000256" key="2">
    <source>
        <dbReference type="ARBA" id="ARBA00022448"/>
    </source>
</evidence>
<accession>A0A2P7AKE3</accession>
<dbReference type="InterPro" id="IPR035906">
    <property type="entry name" value="MetI-like_sf"/>
</dbReference>
<keyword evidence="5 8" id="KW-0812">Transmembrane</keyword>
<evidence type="ECO:0000256" key="6">
    <source>
        <dbReference type="ARBA" id="ARBA00022989"/>
    </source>
</evidence>
<sequence>MTPNYAVRTVAIVTLGFLILPVIIVIPMSFSSASSMSFPPPGLSLRWYSSFFGSSVWVSATITSAVLALISSTLGLLLGSMASYGLCRRRIMQRGIIESNFMAPMILPTIITAVALYIAFAKIGLLGTLIGLVMAHTILLVPYVMVVMNVAFRSFDLRQEQVSWTMGASWYTTMRRVVLPQLGPNLFAAWVFAFVHSFDEVVVTSFIAGTYNTVPKQMFSELILEISPTITAVATLLIAFTVASLAGATLIMKRSVQTV</sequence>
<dbReference type="PROSITE" id="PS50928">
    <property type="entry name" value="ABC_TM1"/>
    <property type="match status" value="1"/>
</dbReference>
<feature type="transmembrane region" description="Helical" evidence="8">
    <location>
        <begin position="12"/>
        <end position="36"/>
    </location>
</feature>
<feature type="transmembrane region" description="Helical" evidence="8">
    <location>
        <begin position="229"/>
        <end position="252"/>
    </location>
</feature>
<evidence type="ECO:0000256" key="7">
    <source>
        <dbReference type="ARBA" id="ARBA00023136"/>
    </source>
</evidence>
<dbReference type="Gene3D" id="1.10.3720.10">
    <property type="entry name" value="MetI-like"/>
    <property type="match status" value="1"/>
</dbReference>
<evidence type="ECO:0000313" key="10">
    <source>
        <dbReference type="EMBL" id="PSH54670.1"/>
    </source>
</evidence>
<keyword evidence="4" id="KW-0997">Cell inner membrane</keyword>
<dbReference type="EMBL" id="PGGN01000008">
    <property type="protein sequence ID" value="PSH54670.1"/>
    <property type="molecule type" value="Genomic_DNA"/>
</dbReference>
<feature type="transmembrane region" description="Helical" evidence="8">
    <location>
        <begin position="101"/>
        <end position="120"/>
    </location>
</feature>
<keyword evidence="2 8" id="KW-0813">Transport</keyword>
<dbReference type="GO" id="GO:0055085">
    <property type="term" value="P:transmembrane transport"/>
    <property type="evidence" value="ECO:0007669"/>
    <property type="project" value="InterPro"/>
</dbReference>
<dbReference type="CDD" id="cd06261">
    <property type="entry name" value="TM_PBP2"/>
    <property type="match status" value="1"/>
</dbReference>
<reference evidence="11" key="1">
    <citation type="submission" date="2017-11" db="EMBL/GenBank/DDBJ databases">
        <authorList>
            <person name="Kuznetsova I."/>
            <person name="Sazanova A."/>
            <person name="Chirak E."/>
            <person name="Safronova V."/>
            <person name="Willems A."/>
        </authorList>
    </citation>
    <scope>NUCLEOTIDE SEQUENCE [LARGE SCALE GENOMIC DNA]</scope>
    <source>
        <strain evidence="11">PEPV15</strain>
    </source>
</reference>
<dbReference type="PANTHER" id="PTHR43357:SF4">
    <property type="entry name" value="INNER MEMBRANE ABC TRANSPORTER PERMEASE PROTEIN YDCV"/>
    <property type="match status" value="1"/>
</dbReference>
<comment type="caution">
    <text evidence="10">The sequence shown here is derived from an EMBL/GenBank/DDBJ whole genome shotgun (WGS) entry which is preliminary data.</text>
</comment>
<keyword evidence="6 8" id="KW-1133">Transmembrane helix</keyword>
<evidence type="ECO:0000256" key="4">
    <source>
        <dbReference type="ARBA" id="ARBA00022519"/>
    </source>
</evidence>
<dbReference type="AlphaFoldDB" id="A0A2P7AKE3"/>
<keyword evidence="7 8" id="KW-0472">Membrane</keyword>
<evidence type="ECO:0000256" key="3">
    <source>
        <dbReference type="ARBA" id="ARBA00022475"/>
    </source>
</evidence>
<evidence type="ECO:0000256" key="5">
    <source>
        <dbReference type="ARBA" id="ARBA00022692"/>
    </source>
</evidence>
<dbReference type="Pfam" id="PF00528">
    <property type="entry name" value="BPD_transp_1"/>
    <property type="match status" value="1"/>
</dbReference>
<evidence type="ECO:0000259" key="9">
    <source>
        <dbReference type="PROSITE" id="PS50928"/>
    </source>
</evidence>
<dbReference type="RefSeq" id="WP_106719574.1">
    <property type="nucleotide sequence ID" value="NZ_JACHXT010000003.1"/>
</dbReference>
<feature type="domain" description="ABC transmembrane type-1" evidence="9">
    <location>
        <begin position="61"/>
        <end position="251"/>
    </location>
</feature>
<dbReference type="OrthoDB" id="8156137at2"/>
<keyword evidence="3" id="KW-1003">Cell membrane</keyword>
<organism evidence="10 11">
    <name type="scientific">Phyllobacterium endophyticum</name>
    <dbReference type="NCBI Taxonomy" id="1149773"/>
    <lineage>
        <taxon>Bacteria</taxon>
        <taxon>Pseudomonadati</taxon>
        <taxon>Pseudomonadota</taxon>
        <taxon>Alphaproteobacteria</taxon>
        <taxon>Hyphomicrobiales</taxon>
        <taxon>Phyllobacteriaceae</taxon>
        <taxon>Phyllobacterium</taxon>
    </lineage>
</organism>
<dbReference type="PANTHER" id="PTHR43357">
    <property type="entry name" value="INNER MEMBRANE ABC TRANSPORTER PERMEASE PROTEIN YDCV"/>
    <property type="match status" value="1"/>
</dbReference>
<feature type="transmembrane region" description="Helical" evidence="8">
    <location>
        <begin position="56"/>
        <end position="80"/>
    </location>
</feature>
<comment type="similarity">
    <text evidence="8">Belongs to the binding-protein-dependent transport system permease family.</text>
</comment>
<protein>
    <submittedName>
        <fullName evidence="10">ABC transporter permease</fullName>
    </submittedName>
</protein>
<evidence type="ECO:0000256" key="8">
    <source>
        <dbReference type="RuleBase" id="RU363032"/>
    </source>
</evidence>